<keyword evidence="2" id="KW-0539">Nucleus</keyword>
<feature type="compositionally biased region" description="Basic and acidic residues" evidence="4">
    <location>
        <begin position="444"/>
        <end position="471"/>
    </location>
</feature>
<reference evidence="5" key="2">
    <citation type="submission" date="2025-08" db="UniProtKB">
        <authorList>
            <consortium name="Ensembl"/>
        </authorList>
    </citation>
    <scope>IDENTIFICATION</scope>
</reference>
<sequence length="608" mass="70874">MGGGDPAVWVRPYHLAARRGRGQGVKSGVGRHWAQRFEDGKMAALGSPARTLRGLLRELRYMNEATGRPYRDTAAYRYLVKAFRAHRVTSEKLCRARHELHFQAATYLCLLRSIREHVALHQEFHGKGDTTRQRIKFSDDRVCKSHLLNCCPHDVLSGTRMDLGECLKVHDLALRADYEIASKEQDFFFELDAMDHLQSFIADCDRRTEVAKKRLAETQEEISAEVAAKAERVHELNEEIGKLLAKVEQLGAEGNVEESQKVMDEVEKARAKKREAEEVYRNSMPASSFQQQKLRVCEVCSAYLGLHDNDRRLADHFGGKLHLGFIEIREKLEELKRVVAEKQEKRNQERLKRREEREREEREKLRRSRSHSKNPKRSRSREHRRHRSRSMSRERKRRTRSKSREKRHRHRSRSSSRSRSRSHQRSGHSSRDRSRERSRRRSSKERFRDQDLASRDRDRNSRDRSPRDRDRKDKKRSYESANGREGTRRRHVPALEARATMATADTARNTAMTARAQRRDFMSLEATREASCGRALQAGEQETDVSGRQLEPPGDPGLQRGKELRRQSWAGERRRQRLRERIRSNVSCCPGGGVTREARGENGEKKTQ</sequence>
<dbReference type="Pfam" id="PF03194">
    <property type="entry name" value="LUC7"/>
    <property type="match status" value="1"/>
</dbReference>
<organism evidence="5 6">
    <name type="scientific">Ailuropoda melanoleuca</name>
    <name type="common">Giant panda</name>
    <dbReference type="NCBI Taxonomy" id="9646"/>
    <lineage>
        <taxon>Eukaryota</taxon>
        <taxon>Metazoa</taxon>
        <taxon>Chordata</taxon>
        <taxon>Craniata</taxon>
        <taxon>Vertebrata</taxon>
        <taxon>Euteleostomi</taxon>
        <taxon>Mammalia</taxon>
        <taxon>Eutheria</taxon>
        <taxon>Laurasiatheria</taxon>
        <taxon>Carnivora</taxon>
        <taxon>Caniformia</taxon>
        <taxon>Ursidae</taxon>
        <taxon>Ailuropoda</taxon>
    </lineage>
</organism>
<proteinExistence type="inferred from homology"/>
<comment type="similarity">
    <text evidence="1 2">Belongs to the Luc7 family.</text>
</comment>
<evidence type="ECO:0000256" key="3">
    <source>
        <dbReference type="SAM" id="Coils"/>
    </source>
</evidence>
<keyword evidence="2" id="KW-0508">mRNA splicing</keyword>
<dbReference type="InParanoid" id="A0A7N5K419"/>
<evidence type="ECO:0000313" key="6">
    <source>
        <dbReference type="Proteomes" id="UP000008912"/>
    </source>
</evidence>
<feature type="compositionally biased region" description="Basic and acidic residues" evidence="4">
    <location>
        <begin position="596"/>
        <end position="608"/>
    </location>
</feature>
<feature type="region of interest" description="Disordered" evidence="4">
    <location>
        <begin position="342"/>
        <end position="498"/>
    </location>
</feature>
<name>A0A7N5K419_AILME</name>
<dbReference type="PANTHER" id="PTHR12375">
    <property type="entry name" value="RNA-BINDING PROTEIN LUC7-RELATED"/>
    <property type="match status" value="1"/>
</dbReference>
<accession>A0A7N5K419</accession>
<evidence type="ECO:0000256" key="1">
    <source>
        <dbReference type="ARBA" id="ARBA00005655"/>
    </source>
</evidence>
<reference evidence="5 6" key="1">
    <citation type="journal article" date="2010" name="Nature">
        <title>The sequence and de novo assembly of the giant panda genome.</title>
        <authorList>
            <person name="Li R."/>
            <person name="Fan W."/>
            <person name="Tian G."/>
            <person name="Zhu H."/>
            <person name="He L."/>
            <person name="Cai J."/>
            <person name="Huang Q."/>
            <person name="Cai Q."/>
            <person name="Li B."/>
            <person name="Bai Y."/>
            <person name="Zhang Z."/>
            <person name="Zhang Y."/>
            <person name="Wang W."/>
            <person name="Li J."/>
            <person name="Wei F."/>
            <person name="Li H."/>
            <person name="Jian M."/>
            <person name="Li J."/>
            <person name="Zhang Z."/>
            <person name="Nielsen R."/>
            <person name="Li D."/>
            <person name="Gu W."/>
            <person name="Yang Z."/>
            <person name="Xuan Z."/>
            <person name="Ryder O.A."/>
            <person name="Leung F.C."/>
            <person name="Zhou Y."/>
            <person name="Cao J."/>
            <person name="Sun X."/>
            <person name="Fu Y."/>
            <person name="Fang X."/>
            <person name="Guo X."/>
            <person name="Wang B."/>
            <person name="Hou R."/>
            <person name="Shen F."/>
            <person name="Mu B."/>
            <person name="Ni P."/>
            <person name="Lin R."/>
            <person name="Qian W."/>
            <person name="Wang G."/>
            <person name="Yu C."/>
            <person name="Nie W."/>
            <person name="Wang J."/>
            <person name="Wu Z."/>
            <person name="Liang H."/>
            <person name="Min J."/>
            <person name="Wu Q."/>
            <person name="Cheng S."/>
            <person name="Ruan J."/>
            <person name="Wang M."/>
            <person name="Shi Z."/>
            <person name="Wen M."/>
            <person name="Liu B."/>
            <person name="Ren X."/>
            <person name="Zheng H."/>
            <person name="Dong D."/>
            <person name="Cook K."/>
            <person name="Shan G."/>
            <person name="Zhang H."/>
            <person name="Kosiol C."/>
            <person name="Xie X."/>
            <person name="Lu Z."/>
            <person name="Zheng H."/>
            <person name="Li Y."/>
            <person name="Steiner C.C."/>
            <person name="Lam T.T."/>
            <person name="Lin S."/>
            <person name="Zhang Q."/>
            <person name="Li G."/>
            <person name="Tian J."/>
            <person name="Gong T."/>
            <person name="Liu H."/>
            <person name="Zhang D."/>
            <person name="Fang L."/>
            <person name="Ye C."/>
            <person name="Zhang J."/>
            <person name="Hu W."/>
            <person name="Xu A."/>
            <person name="Ren Y."/>
            <person name="Zhang G."/>
            <person name="Bruford M.W."/>
            <person name="Li Q."/>
            <person name="Ma L."/>
            <person name="Guo Y."/>
            <person name="An N."/>
            <person name="Hu Y."/>
            <person name="Zheng Y."/>
            <person name="Shi Y."/>
            <person name="Li Z."/>
            <person name="Liu Q."/>
            <person name="Chen Y."/>
            <person name="Zhao J."/>
            <person name="Qu N."/>
            <person name="Zhao S."/>
            <person name="Tian F."/>
            <person name="Wang X."/>
            <person name="Wang H."/>
            <person name="Xu L."/>
            <person name="Liu X."/>
            <person name="Vinar T."/>
            <person name="Wang Y."/>
            <person name="Lam T.W."/>
            <person name="Yiu S.M."/>
            <person name="Liu S."/>
            <person name="Zhang H."/>
            <person name="Li D."/>
            <person name="Huang Y."/>
            <person name="Wang X."/>
            <person name="Yang G."/>
            <person name="Jiang Z."/>
            <person name="Wang J."/>
            <person name="Qin N."/>
            <person name="Li L."/>
            <person name="Li J."/>
            <person name="Bolund L."/>
            <person name="Kristiansen K."/>
            <person name="Wong G.K."/>
            <person name="Olson M."/>
            <person name="Zhang X."/>
            <person name="Li S."/>
            <person name="Yang H."/>
            <person name="Wang J."/>
            <person name="Wang J."/>
        </authorList>
    </citation>
    <scope>NUCLEOTIDE SEQUENCE [LARGE SCALE GENOMIC DNA]</scope>
</reference>
<dbReference type="InterPro" id="IPR004882">
    <property type="entry name" value="Luc7-rel"/>
</dbReference>
<evidence type="ECO:0000256" key="2">
    <source>
        <dbReference type="RuleBase" id="RU369106"/>
    </source>
</evidence>
<evidence type="ECO:0000256" key="4">
    <source>
        <dbReference type="SAM" id="MobiDB-lite"/>
    </source>
</evidence>
<dbReference type="Proteomes" id="UP000008912">
    <property type="component" value="Unassembled WGS sequence"/>
</dbReference>
<protein>
    <recommendedName>
        <fullName evidence="2">Luc7-like protein</fullName>
    </recommendedName>
</protein>
<dbReference type="GO" id="GO:0016607">
    <property type="term" value="C:nuclear speck"/>
    <property type="evidence" value="ECO:0007669"/>
    <property type="project" value="UniProtKB-SubCell"/>
</dbReference>
<keyword evidence="6" id="KW-1185">Reference proteome</keyword>
<dbReference type="GO" id="GO:0005685">
    <property type="term" value="C:U1 snRNP"/>
    <property type="evidence" value="ECO:0007669"/>
    <property type="project" value="InterPro"/>
</dbReference>
<feature type="compositionally biased region" description="Basic residues" evidence="4">
    <location>
        <begin position="365"/>
        <end position="428"/>
    </location>
</feature>
<feature type="compositionally biased region" description="Basic and acidic residues" evidence="4">
    <location>
        <begin position="342"/>
        <end position="364"/>
    </location>
</feature>
<comment type="subunit">
    <text evidence="2">May interact with SFRS1 and form homodimers. Interacts with JMJD6. Interacts with RBM25. Interacts with RSRC1 (via Arg/Ser-rich domain). Interacts with RRP1B.</text>
</comment>
<gene>
    <name evidence="5" type="primary">LUC7L2</name>
</gene>
<comment type="function">
    <text evidence="2">Binds cAMP regulatory element DNA sequence. Plays a role in RNA splicing.</text>
</comment>
<comment type="subcellular location">
    <subcellularLocation>
        <location evidence="2">Nucleus speckle</location>
    </subcellularLocation>
</comment>
<keyword evidence="3" id="KW-0175">Coiled coil</keyword>
<keyword evidence="2" id="KW-0507">mRNA processing</keyword>
<dbReference type="AlphaFoldDB" id="A0A7N5K419"/>
<dbReference type="GO" id="GO:0006376">
    <property type="term" value="P:mRNA splice site recognition"/>
    <property type="evidence" value="ECO:0007669"/>
    <property type="project" value="InterPro"/>
</dbReference>
<dbReference type="Ensembl" id="ENSAMET00000046119.1">
    <property type="protein sequence ID" value="ENSAMEP00000034392.1"/>
    <property type="gene ID" value="ENSAMEG00000017903.2"/>
</dbReference>
<reference evidence="5" key="3">
    <citation type="submission" date="2025-09" db="UniProtKB">
        <authorList>
            <consortium name="Ensembl"/>
        </authorList>
    </citation>
    <scope>IDENTIFICATION</scope>
</reference>
<feature type="coiled-coil region" evidence="3">
    <location>
        <begin position="201"/>
        <end position="279"/>
    </location>
</feature>
<dbReference type="CDD" id="cd20271">
    <property type="entry name" value="Complex1_LYR_FMC1"/>
    <property type="match status" value="1"/>
</dbReference>
<evidence type="ECO:0000313" key="5">
    <source>
        <dbReference type="Ensembl" id="ENSAMEP00000034392.1"/>
    </source>
</evidence>
<feature type="region of interest" description="Disordered" evidence="4">
    <location>
        <begin position="533"/>
        <end position="608"/>
    </location>
</feature>
<dbReference type="GeneTree" id="ENSGT00950000183213"/>
<dbReference type="GO" id="GO:0003729">
    <property type="term" value="F:mRNA binding"/>
    <property type="evidence" value="ECO:0007669"/>
    <property type="project" value="UniProtKB-UniRule"/>
</dbReference>